<dbReference type="Proteomes" id="UP000191820">
    <property type="component" value="Chromosome"/>
</dbReference>
<proteinExistence type="predicted"/>
<dbReference type="InterPro" id="IPR021811">
    <property type="entry name" value="DUF3389"/>
</dbReference>
<gene>
    <name evidence="1" type="ORF">SJ2017_2353</name>
</gene>
<sequence length="75" mass="8406">MIIEFSQGKLVVTPFEIQCRLNVSKVVLTAMIDDIKCIAERLLIIADAGAVRWSIQLDNNQQFYEAIEVLGIAPE</sequence>
<dbReference type="EMBL" id="CP020472">
    <property type="protein sequence ID" value="ARD22643.1"/>
    <property type="molecule type" value="Genomic_DNA"/>
</dbReference>
<dbReference type="Pfam" id="PF11869">
    <property type="entry name" value="DUF3389"/>
    <property type="match status" value="1"/>
</dbReference>
<evidence type="ECO:0000313" key="2">
    <source>
        <dbReference type="Proteomes" id="UP000191820"/>
    </source>
</evidence>
<evidence type="ECO:0000313" key="1">
    <source>
        <dbReference type="EMBL" id="ARD22643.1"/>
    </source>
</evidence>
<evidence type="ECO:0008006" key="3">
    <source>
        <dbReference type="Google" id="ProtNLM"/>
    </source>
</evidence>
<reference evidence="1 2" key="1">
    <citation type="submission" date="2017-03" db="EMBL/GenBank/DDBJ databases">
        <title>Genome sequencing of Shewanella japonica KCTC 22435.</title>
        <authorList>
            <person name="Kim K.M."/>
        </authorList>
    </citation>
    <scope>NUCLEOTIDE SEQUENCE [LARGE SCALE GENOMIC DNA]</scope>
    <source>
        <strain evidence="1 2">KCTC 22435</strain>
    </source>
</reference>
<accession>A0ABM6JK91</accession>
<name>A0ABM6JK91_9GAMM</name>
<protein>
    <recommendedName>
        <fullName evidence="3">PTS sugar transporter subunit IIA</fullName>
    </recommendedName>
</protein>
<organism evidence="1 2">
    <name type="scientific">Shewanella japonica</name>
    <dbReference type="NCBI Taxonomy" id="93973"/>
    <lineage>
        <taxon>Bacteria</taxon>
        <taxon>Pseudomonadati</taxon>
        <taxon>Pseudomonadota</taxon>
        <taxon>Gammaproteobacteria</taxon>
        <taxon>Alteromonadales</taxon>
        <taxon>Shewanellaceae</taxon>
        <taxon>Shewanella</taxon>
    </lineage>
</organism>
<keyword evidence="2" id="KW-1185">Reference proteome</keyword>
<dbReference type="RefSeq" id="WP_080915912.1">
    <property type="nucleotide sequence ID" value="NZ_CP020472.1"/>
</dbReference>